<dbReference type="Proteomes" id="UP000479710">
    <property type="component" value="Unassembled WGS sequence"/>
</dbReference>
<comment type="caution">
    <text evidence="2">The sequence shown here is derived from an EMBL/GenBank/DDBJ whole genome shotgun (WGS) entry which is preliminary data.</text>
</comment>
<keyword evidence="3" id="KW-1185">Reference proteome</keyword>
<keyword evidence="1" id="KW-0732">Signal</keyword>
<evidence type="ECO:0000313" key="2">
    <source>
        <dbReference type="EMBL" id="KAF0907218.1"/>
    </source>
</evidence>
<proteinExistence type="predicted"/>
<protein>
    <recommendedName>
        <fullName evidence="4">Secreted protein</fullName>
    </recommendedName>
</protein>
<evidence type="ECO:0000256" key="1">
    <source>
        <dbReference type="SAM" id="SignalP"/>
    </source>
</evidence>
<evidence type="ECO:0008006" key="4">
    <source>
        <dbReference type="Google" id="ProtNLM"/>
    </source>
</evidence>
<feature type="signal peptide" evidence="1">
    <location>
        <begin position="1"/>
        <end position="31"/>
    </location>
</feature>
<dbReference type="AlphaFoldDB" id="A0A6G1D3D6"/>
<dbReference type="EMBL" id="SPHZ02000007">
    <property type="protein sequence ID" value="KAF0907218.1"/>
    <property type="molecule type" value="Genomic_DNA"/>
</dbReference>
<accession>A0A6G1D3D6</accession>
<feature type="chain" id="PRO_5026056080" description="Secreted protein" evidence="1">
    <location>
        <begin position="32"/>
        <end position="108"/>
    </location>
</feature>
<reference evidence="2 3" key="1">
    <citation type="submission" date="2019-11" db="EMBL/GenBank/DDBJ databases">
        <title>Whole genome sequence of Oryza granulata.</title>
        <authorList>
            <person name="Li W."/>
        </authorList>
    </citation>
    <scope>NUCLEOTIDE SEQUENCE [LARGE SCALE GENOMIC DNA]</scope>
    <source>
        <strain evidence="3">cv. Menghai</strain>
        <tissue evidence="2">Leaf</tissue>
    </source>
</reference>
<organism evidence="2 3">
    <name type="scientific">Oryza meyeriana var. granulata</name>
    <dbReference type="NCBI Taxonomy" id="110450"/>
    <lineage>
        <taxon>Eukaryota</taxon>
        <taxon>Viridiplantae</taxon>
        <taxon>Streptophyta</taxon>
        <taxon>Embryophyta</taxon>
        <taxon>Tracheophyta</taxon>
        <taxon>Spermatophyta</taxon>
        <taxon>Magnoliopsida</taxon>
        <taxon>Liliopsida</taxon>
        <taxon>Poales</taxon>
        <taxon>Poaceae</taxon>
        <taxon>BOP clade</taxon>
        <taxon>Oryzoideae</taxon>
        <taxon>Oryzeae</taxon>
        <taxon>Oryzinae</taxon>
        <taxon>Oryza</taxon>
        <taxon>Oryza meyeriana</taxon>
    </lineage>
</organism>
<sequence length="108" mass="11546">MLPELGSHGHRAIWLVGVSVTAVLGPLHVDCEEIDGDDVARDVSSSVPSPRSVDEEVLLQLPSCHAIAKLAAVGLSMMRSTVSPAMAPVSFVACGALCHRCYSHERRW</sequence>
<gene>
    <name evidence="2" type="ORF">E2562_015725</name>
</gene>
<name>A0A6G1D3D6_9ORYZ</name>
<evidence type="ECO:0000313" key="3">
    <source>
        <dbReference type="Proteomes" id="UP000479710"/>
    </source>
</evidence>